<protein>
    <recommendedName>
        <fullName evidence="3">DUF4145 domain-containing protein</fullName>
    </recommendedName>
</protein>
<name>A0ABV0CDU4_9NEIS</name>
<evidence type="ECO:0000313" key="1">
    <source>
        <dbReference type="EMBL" id="MEN7429287.1"/>
    </source>
</evidence>
<dbReference type="RefSeq" id="WP_346787363.1">
    <property type="nucleotide sequence ID" value="NZ_JAYFSJ010000001.1"/>
</dbReference>
<evidence type="ECO:0000313" key="2">
    <source>
        <dbReference type="Proteomes" id="UP001405405"/>
    </source>
</evidence>
<evidence type="ECO:0008006" key="3">
    <source>
        <dbReference type="Google" id="ProtNLM"/>
    </source>
</evidence>
<comment type="caution">
    <text evidence="1">The sequence shown here is derived from an EMBL/GenBank/DDBJ whole genome shotgun (WGS) entry which is preliminary data.</text>
</comment>
<dbReference type="Proteomes" id="UP001405405">
    <property type="component" value="Unassembled WGS sequence"/>
</dbReference>
<accession>A0ABV0CDU4</accession>
<proteinExistence type="predicted"/>
<organism evidence="1 2">
    <name type="scientific">Chromobacterium indicum</name>
    <dbReference type="NCBI Taxonomy" id="3110228"/>
    <lineage>
        <taxon>Bacteria</taxon>
        <taxon>Pseudomonadati</taxon>
        <taxon>Pseudomonadota</taxon>
        <taxon>Betaproteobacteria</taxon>
        <taxon>Neisseriales</taxon>
        <taxon>Chromobacteriaceae</taxon>
        <taxon>Chromobacterium</taxon>
    </lineage>
</organism>
<gene>
    <name evidence="1" type="ORF">VA599_00930</name>
</gene>
<sequence>MDKSDHIRDVYAHFGLAMHLAQCLEQSIFIHLMFFDFFPRNIKFFKSQDHWAQEFDKYESQELGKSMGRLIQKMKDAGQPTNAIKDLLPTALKQRNRLAHTYFSEHAIKFMSEEGRDEMISELESIQSQLSSAMKMIDSITLPLAHHYGLTEEMLQKMMSEMLQAHERTKKT</sequence>
<reference evidence="1 2" key="1">
    <citation type="submission" date="2023-12" db="EMBL/GenBank/DDBJ databases">
        <title>Chromobacterium sp. strain TRC.1.1.SA producing antimicrobial pigment.</title>
        <authorList>
            <person name="Verma N."/>
            <person name="Choksket S."/>
            <person name="Pinnaka A.K."/>
            <person name="Korpole S."/>
        </authorList>
    </citation>
    <scope>NUCLEOTIDE SEQUENCE [LARGE SCALE GENOMIC DNA]</scope>
    <source>
        <strain evidence="1 2">TRC1.1.SA</strain>
    </source>
</reference>
<keyword evidence="2" id="KW-1185">Reference proteome</keyword>
<dbReference type="EMBL" id="JAYFSJ010000001">
    <property type="protein sequence ID" value="MEN7429287.1"/>
    <property type="molecule type" value="Genomic_DNA"/>
</dbReference>